<evidence type="ECO:0000256" key="9">
    <source>
        <dbReference type="SAM" id="Phobius"/>
    </source>
</evidence>
<protein>
    <recommendedName>
        <fullName evidence="10">Wax synthase domain-containing protein</fullName>
    </recommendedName>
</protein>
<keyword evidence="3" id="KW-0808">Transferase</keyword>
<evidence type="ECO:0000256" key="6">
    <source>
        <dbReference type="ARBA" id="ARBA00023098"/>
    </source>
</evidence>
<dbReference type="InterPro" id="IPR044851">
    <property type="entry name" value="Wax_synthase"/>
</dbReference>
<dbReference type="PANTHER" id="PTHR31595">
    <property type="entry name" value="LONG-CHAIN-ALCOHOL O-FATTY-ACYLTRANSFERASE 3-RELATED"/>
    <property type="match status" value="1"/>
</dbReference>
<feature type="domain" description="Wax synthase" evidence="10">
    <location>
        <begin position="37"/>
        <end position="123"/>
    </location>
</feature>
<evidence type="ECO:0000256" key="7">
    <source>
        <dbReference type="ARBA" id="ARBA00023136"/>
    </source>
</evidence>
<accession>A0A5J4ZQA7</accession>
<dbReference type="EMBL" id="CM018049">
    <property type="protein sequence ID" value="KAA8520179.1"/>
    <property type="molecule type" value="Genomic_DNA"/>
</dbReference>
<keyword evidence="4 9" id="KW-0812">Transmembrane</keyword>
<evidence type="ECO:0000256" key="4">
    <source>
        <dbReference type="ARBA" id="ARBA00022692"/>
    </source>
</evidence>
<evidence type="ECO:0000256" key="5">
    <source>
        <dbReference type="ARBA" id="ARBA00022989"/>
    </source>
</evidence>
<proteinExistence type="inferred from homology"/>
<evidence type="ECO:0000313" key="12">
    <source>
        <dbReference type="Proteomes" id="UP000325577"/>
    </source>
</evidence>
<evidence type="ECO:0000256" key="3">
    <source>
        <dbReference type="ARBA" id="ARBA00022679"/>
    </source>
</evidence>
<keyword evidence="8" id="KW-0012">Acyltransferase</keyword>
<dbReference type="PANTHER" id="PTHR31595:SF77">
    <property type="entry name" value="ACYL-COA--STEROL O-ACYLTRANSFERASE 1-LIKE"/>
    <property type="match status" value="1"/>
</dbReference>
<feature type="transmembrane region" description="Helical" evidence="9">
    <location>
        <begin position="12"/>
        <end position="32"/>
    </location>
</feature>
<dbReference type="OrthoDB" id="1077582at2759"/>
<evidence type="ECO:0000259" key="10">
    <source>
        <dbReference type="Pfam" id="PF13813"/>
    </source>
</evidence>
<dbReference type="GO" id="GO:0008374">
    <property type="term" value="F:O-acyltransferase activity"/>
    <property type="evidence" value="ECO:0007669"/>
    <property type="project" value="InterPro"/>
</dbReference>
<feature type="transmembrane region" description="Helical" evidence="9">
    <location>
        <begin position="85"/>
        <end position="109"/>
    </location>
</feature>
<comment type="subcellular location">
    <subcellularLocation>
        <location evidence="1">Membrane</location>
        <topology evidence="1">Multi-pass membrane protein</topology>
    </subcellularLocation>
</comment>
<gene>
    <name evidence="11" type="ORF">F0562_014435</name>
</gene>
<keyword evidence="12" id="KW-1185">Reference proteome</keyword>
<dbReference type="Pfam" id="PF13813">
    <property type="entry name" value="MBOAT_2"/>
    <property type="match status" value="1"/>
</dbReference>
<feature type="transmembrane region" description="Helical" evidence="9">
    <location>
        <begin position="147"/>
        <end position="167"/>
    </location>
</feature>
<name>A0A5J4ZQA7_9ASTE</name>
<keyword evidence="6" id="KW-0443">Lipid metabolism</keyword>
<dbReference type="Proteomes" id="UP000325577">
    <property type="component" value="Linkage Group LG6"/>
</dbReference>
<keyword evidence="7 9" id="KW-0472">Membrane</keyword>
<evidence type="ECO:0000256" key="8">
    <source>
        <dbReference type="ARBA" id="ARBA00023315"/>
    </source>
</evidence>
<keyword evidence="5 9" id="KW-1133">Transmembrane helix</keyword>
<dbReference type="InterPro" id="IPR032805">
    <property type="entry name" value="Wax_synthase_dom"/>
</dbReference>
<feature type="transmembrane region" description="Helical" evidence="9">
    <location>
        <begin position="115"/>
        <end position="135"/>
    </location>
</feature>
<organism evidence="11 12">
    <name type="scientific">Nyssa sinensis</name>
    <dbReference type="NCBI Taxonomy" id="561372"/>
    <lineage>
        <taxon>Eukaryota</taxon>
        <taxon>Viridiplantae</taxon>
        <taxon>Streptophyta</taxon>
        <taxon>Embryophyta</taxon>
        <taxon>Tracheophyta</taxon>
        <taxon>Spermatophyta</taxon>
        <taxon>Magnoliopsida</taxon>
        <taxon>eudicotyledons</taxon>
        <taxon>Gunneridae</taxon>
        <taxon>Pentapetalae</taxon>
        <taxon>asterids</taxon>
        <taxon>Cornales</taxon>
        <taxon>Nyssaceae</taxon>
        <taxon>Nyssa</taxon>
    </lineage>
</organism>
<dbReference type="GO" id="GO:0006629">
    <property type="term" value="P:lipid metabolic process"/>
    <property type="evidence" value="ECO:0007669"/>
    <property type="project" value="UniProtKB-KW"/>
</dbReference>
<evidence type="ECO:0000256" key="1">
    <source>
        <dbReference type="ARBA" id="ARBA00004141"/>
    </source>
</evidence>
<dbReference type="GO" id="GO:0016020">
    <property type="term" value="C:membrane"/>
    <property type="evidence" value="ECO:0007669"/>
    <property type="project" value="UniProtKB-SubCell"/>
</dbReference>
<dbReference type="AlphaFoldDB" id="A0A5J4ZQA7"/>
<evidence type="ECO:0000256" key="2">
    <source>
        <dbReference type="ARBA" id="ARBA00007282"/>
    </source>
</evidence>
<comment type="similarity">
    <text evidence="2">Belongs to the wax synthase family.</text>
</comment>
<sequence>MEGEINNFIKVWIAVYISLGYCYVAALARTLLGLELEPQFDEPYLSTSLQDFWGRRWNLMVSRILRPTVYDPTLSFSSQMLGRKWAPLPAIFSTFVVSGLMHELIFYYLGRVKPTWEITWFFLLHGVCLMVEIAIKKAVNGRCRLPRIISGPFAVAFVMVTGFWLFFPQLLRCKADVRAFEEYAAVGAFAKDVSRVLTFKSFNATTAY</sequence>
<reference evidence="11 12" key="1">
    <citation type="submission" date="2019-09" db="EMBL/GenBank/DDBJ databases">
        <title>A chromosome-level genome assembly of the Chinese tupelo Nyssa sinensis.</title>
        <authorList>
            <person name="Yang X."/>
            <person name="Kang M."/>
            <person name="Yang Y."/>
            <person name="Xiong H."/>
            <person name="Wang M."/>
            <person name="Zhang Z."/>
            <person name="Wang Z."/>
            <person name="Wu H."/>
            <person name="Ma T."/>
            <person name="Liu J."/>
            <person name="Xi Z."/>
        </authorList>
    </citation>
    <scope>NUCLEOTIDE SEQUENCE [LARGE SCALE GENOMIC DNA]</scope>
    <source>
        <strain evidence="11">J267</strain>
        <tissue evidence="11">Leaf</tissue>
    </source>
</reference>
<evidence type="ECO:0000313" key="11">
    <source>
        <dbReference type="EMBL" id="KAA8520179.1"/>
    </source>
</evidence>